<dbReference type="SUPFAM" id="SSF52317">
    <property type="entry name" value="Class I glutamine amidotransferase-like"/>
    <property type="match status" value="1"/>
</dbReference>
<dbReference type="PANTHER" id="PTHR43418:SF2">
    <property type="entry name" value="BIFUNCTIONAL PROTEIN TRPGD"/>
    <property type="match status" value="1"/>
</dbReference>
<dbReference type="NCBIfam" id="TIGR00566">
    <property type="entry name" value="trpG_papA"/>
    <property type="match status" value="1"/>
</dbReference>
<dbReference type="InterPro" id="IPR050472">
    <property type="entry name" value="Anth_synth/Amidotransfase"/>
</dbReference>
<keyword evidence="3" id="KW-0456">Lyase</keyword>
<dbReference type="GO" id="GO:0016787">
    <property type="term" value="F:hydrolase activity"/>
    <property type="evidence" value="ECO:0007669"/>
    <property type="project" value="UniProtKB-KW"/>
</dbReference>
<comment type="catalytic activity">
    <reaction evidence="4">
        <text>chorismate + L-glutamine = anthranilate + pyruvate + L-glutamate + H(+)</text>
        <dbReference type="Rhea" id="RHEA:21732"/>
        <dbReference type="ChEBI" id="CHEBI:15361"/>
        <dbReference type="ChEBI" id="CHEBI:15378"/>
        <dbReference type="ChEBI" id="CHEBI:16567"/>
        <dbReference type="ChEBI" id="CHEBI:29748"/>
        <dbReference type="ChEBI" id="CHEBI:29985"/>
        <dbReference type="ChEBI" id="CHEBI:58359"/>
        <dbReference type="EC" id="4.1.3.27"/>
    </reaction>
</comment>
<dbReference type="InterPro" id="IPR029062">
    <property type="entry name" value="Class_I_gatase-like"/>
</dbReference>
<keyword evidence="7" id="KW-1185">Reference proteome</keyword>
<keyword evidence="2" id="KW-0315">Glutamine amidotransferase</keyword>
<dbReference type="Pfam" id="PF00117">
    <property type="entry name" value="GATase"/>
    <property type="match status" value="1"/>
</dbReference>
<dbReference type="InterPro" id="IPR017926">
    <property type="entry name" value="GATASE"/>
</dbReference>
<reference evidence="6" key="1">
    <citation type="submission" date="2022-05" db="EMBL/GenBank/DDBJ databases">
        <title>Impact of host demography and evolutionary history on endosymbiont molecular evolution: a test in carpenter ants (Genus Camponotus) and their Blochmannia endosymbionts.</title>
        <authorList>
            <person name="Manthey J.D."/>
            <person name="Giron J.C."/>
            <person name="Hruska J.P."/>
        </authorList>
    </citation>
    <scope>NUCLEOTIDE SEQUENCE</scope>
    <source>
        <strain evidence="6">C-006</strain>
    </source>
</reference>
<evidence type="ECO:0000256" key="4">
    <source>
        <dbReference type="ARBA" id="ARBA00047683"/>
    </source>
</evidence>
<dbReference type="Proteomes" id="UP001056834">
    <property type="component" value="Chromosome"/>
</dbReference>
<evidence type="ECO:0000313" key="6">
    <source>
        <dbReference type="EMBL" id="URJ24925.1"/>
    </source>
</evidence>
<evidence type="ECO:0000256" key="3">
    <source>
        <dbReference type="ARBA" id="ARBA00023239"/>
    </source>
</evidence>
<accession>A0ABY4SVF4</accession>
<proteinExistence type="predicted"/>
<keyword evidence="6" id="KW-0378">Hydrolase</keyword>
<dbReference type="InterPro" id="IPR006221">
    <property type="entry name" value="TrpG/PapA_dom"/>
</dbReference>
<dbReference type="EC" id="4.1.3.27" evidence="1"/>
<protein>
    <recommendedName>
        <fullName evidence="1">anthranilate synthase</fullName>
        <ecNumber evidence="1">4.1.3.27</ecNumber>
    </recommendedName>
</protein>
<evidence type="ECO:0000256" key="2">
    <source>
        <dbReference type="ARBA" id="ARBA00022962"/>
    </source>
</evidence>
<dbReference type="RefSeq" id="WP_250223056.1">
    <property type="nucleotide sequence ID" value="NZ_CP097762.1"/>
</dbReference>
<dbReference type="EMBL" id="CP097762">
    <property type="protein sequence ID" value="URJ24925.1"/>
    <property type="molecule type" value="Genomic_DNA"/>
</dbReference>
<dbReference type="PRINTS" id="PR00097">
    <property type="entry name" value="ANTSNTHASEII"/>
</dbReference>
<name>A0ABY4SVF4_9ENTR</name>
<evidence type="ECO:0000259" key="5">
    <source>
        <dbReference type="Pfam" id="PF00117"/>
    </source>
</evidence>
<gene>
    <name evidence="6" type="ORF">M9405_02055</name>
</gene>
<dbReference type="PROSITE" id="PS51273">
    <property type="entry name" value="GATASE_TYPE_1"/>
    <property type="match status" value="1"/>
</dbReference>
<organism evidence="6 7">
    <name type="scientific">Candidatus Blochmannia ocreatus</name>
    <name type="common">nom. nud.</name>
    <dbReference type="NCBI Taxonomy" id="251538"/>
    <lineage>
        <taxon>Bacteria</taxon>
        <taxon>Pseudomonadati</taxon>
        <taxon>Pseudomonadota</taxon>
        <taxon>Gammaproteobacteria</taxon>
        <taxon>Enterobacterales</taxon>
        <taxon>Enterobacteriaceae</taxon>
        <taxon>ant endosymbionts</taxon>
        <taxon>Candidatus Blochmanniella</taxon>
    </lineage>
</organism>
<dbReference type="CDD" id="cd01743">
    <property type="entry name" value="GATase1_Anthranilate_Synthase"/>
    <property type="match status" value="1"/>
</dbReference>
<feature type="domain" description="Glutamine amidotransferase" evidence="5">
    <location>
        <begin position="6"/>
        <end position="187"/>
    </location>
</feature>
<evidence type="ECO:0000313" key="7">
    <source>
        <dbReference type="Proteomes" id="UP001056834"/>
    </source>
</evidence>
<dbReference type="PRINTS" id="PR00096">
    <property type="entry name" value="GATASE"/>
</dbReference>
<dbReference type="PANTHER" id="PTHR43418">
    <property type="entry name" value="MULTIFUNCTIONAL TRYPTOPHAN BIOSYNTHESIS PROTEIN-RELATED"/>
    <property type="match status" value="1"/>
</dbReference>
<evidence type="ECO:0000256" key="1">
    <source>
        <dbReference type="ARBA" id="ARBA00012266"/>
    </source>
</evidence>
<sequence>MANAILLDNTDSFTYNLVDQLRTNGHQVLVYTNQVPISIITKTLTHTTDPVLILSPGPGTPNQSGCMMQLIQKANKKIPIIGICLGYQAIIEFYGGHIIQAKEIFHGKSSLIYHDNLFMFKNIPNPLLVGRYHSLIGKNIPNTLTINAHYNKQIAMAVRNDPDRVCGFQFHPESILTTQGTRLIQQTIKWAIKLYKRNEK</sequence>
<dbReference type="Gene3D" id="3.40.50.880">
    <property type="match status" value="1"/>
</dbReference>